<accession>A0A7W7RMT2</accession>
<dbReference type="EMBL" id="JACHJT010000002">
    <property type="protein sequence ID" value="MBB4934895.1"/>
    <property type="molecule type" value="Genomic_DNA"/>
</dbReference>
<evidence type="ECO:0000313" key="2">
    <source>
        <dbReference type="EMBL" id="MBB4934895.1"/>
    </source>
</evidence>
<feature type="region of interest" description="Disordered" evidence="1">
    <location>
        <begin position="26"/>
        <end position="57"/>
    </location>
</feature>
<evidence type="ECO:0000256" key="1">
    <source>
        <dbReference type="SAM" id="MobiDB-lite"/>
    </source>
</evidence>
<name>A0A7W7RMT2_9ACTN</name>
<comment type="caution">
    <text evidence="2">The sequence shown here is derived from an EMBL/GenBank/DDBJ whole genome shotgun (WGS) entry which is preliminary data.</text>
</comment>
<sequence length="132" mass="14477">MRYLSLLVIPLVLALVGAARRPGRHVRRAAPSPAPIRSSRVRPYAQPIPVTEPPPAYEVPPRALLVRPYVLDAGHCARRRAAQREPDQTRTDARRLGRLVLKDLSHPAVRVPAPTPAPDSTPPARRALVGVH</sequence>
<dbReference type="AlphaFoldDB" id="A0A7W7RMT2"/>
<gene>
    <name evidence="2" type="ORF">F4561_005789</name>
</gene>
<organism evidence="2 3">
    <name type="scientific">Lipingzhangella halophila</name>
    <dbReference type="NCBI Taxonomy" id="1783352"/>
    <lineage>
        <taxon>Bacteria</taxon>
        <taxon>Bacillati</taxon>
        <taxon>Actinomycetota</taxon>
        <taxon>Actinomycetes</taxon>
        <taxon>Streptosporangiales</taxon>
        <taxon>Nocardiopsidaceae</taxon>
        <taxon>Lipingzhangella</taxon>
    </lineage>
</organism>
<evidence type="ECO:0000313" key="3">
    <source>
        <dbReference type="Proteomes" id="UP000523007"/>
    </source>
</evidence>
<feature type="region of interest" description="Disordered" evidence="1">
    <location>
        <begin position="105"/>
        <end position="132"/>
    </location>
</feature>
<reference evidence="2 3" key="1">
    <citation type="submission" date="2020-08" db="EMBL/GenBank/DDBJ databases">
        <title>Sequencing the genomes of 1000 actinobacteria strains.</title>
        <authorList>
            <person name="Klenk H.-P."/>
        </authorList>
    </citation>
    <scope>NUCLEOTIDE SEQUENCE [LARGE SCALE GENOMIC DNA]</scope>
    <source>
        <strain evidence="2 3">DSM 102030</strain>
    </source>
</reference>
<protein>
    <submittedName>
        <fullName evidence="2">Uncharacterized protein</fullName>
    </submittedName>
</protein>
<keyword evidence="3" id="KW-1185">Reference proteome</keyword>
<dbReference type="Proteomes" id="UP000523007">
    <property type="component" value="Unassembled WGS sequence"/>
</dbReference>
<feature type="compositionally biased region" description="Low complexity" evidence="1">
    <location>
        <begin position="122"/>
        <end position="132"/>
    </location>
</feature>
<proteinExistence type="predicted"/>
<dbReference type="RefSeq" id="WP_184584605.1">
    <property type="nucleotide sequence ID" value="NZ_JACHJT010000002.1"/>
</dbReference>